<dbReference type="Proteomes" id="UP000027222">
    <property type="component" value="Unassembled WGS sequence"/>
</dbReference>
<dbReference type="AlphaFoldDB" id="A0A067SA35"/>
<gene>
    <name evidence="1" type="ORF">GALMADRAFT_146787</name>
</gene>
<name>A0A067SA35_GALM3</name>
<dbReference type="EMBL" id="KL142412">
    <property type="protein sequence ID" value="KDR67760.1"/>
    <property type="molecule type" value="Genomic_DNA"/>
</dbReference>
<proteinExistence type="predicted"/>
<evidence type="ECO:0000313" key="1">
    <source>
        <dbReference type="EMBL" id="KDR67760.1"/>
    </source>
</evidence>
<keyword evidence="2" id="KW-1185">Reference proteome</keyword>
<dbReference type="HOGENOM" id="CLU_065614_3_0_1"/>
<sequence>MPIPYDPDTKYPLPTNGPSPLVVHVIFPENNPLVGQIRAPCLSQLRLKPNGLIQKPPGQVGCLSRGGYRLKDVLSWDPEIYSGLQSFLHTRIRHYMVEGHLARGSSITNQPLDVILRIQDEAQEEYPILAEYQDGWPSRDMMSTYLSKAPCIHHRKKRPSWVLQ</sequence>
<evidence type="ECO:0000313" key="2">
    <source>
        <dbReference type="Proteomes" id="UP000027222"/>
    </source>
</evidence>
<accession>A0A067SA35</accession>
<organism evidence="1 2">
    <name type="scientific">Galerina marginata (strain CBS 339.88)</name>
    <dbReference type="NCBI Taxonomy" id="685588"/>
    <lineage>
        <taxon>Eukaryota</taxon>
        <taxon>Fungi</taxon>
        <taxon>Dikarya</taxon>
        <taxon>Basidiomycota</taxon>
        <taxon>Agaricomycotina</taxon>
        <taxon>Agaricomycetes</taxon>
        <taxon>Agaricomycetidae</taxon>
        <taxon>Agaricales</taxon>
        <taxon>Agaricineae</taxon>
        <taxon>Strophariaceae</taxon>
        <taxon>Galerina</taxon>
    </lineage>
</organism>
<dbReference type="OrthoDB" id="2686745at2759"/>
<protein>
    <submittedName>
        <fullName evidence="1">Uncharacterized protein</fullName>
    </submittedName>
</protein>
<reference evidence="2" key="1">
    <citation type="journal article" date="2014" name="Proc. Natl. Acad. Sci. U.S.A.">
        <title>Extensive sampling of basidiomycete genomes demonstrates inadequacy of the white-rot/brown-rot paradigm for wood decay fungi.</title>
        <authorList>
            <person name="Riley R."/>
            <person name="Salamov A.A."/>
            <person name="Brown D.W."/>
            <person name="Nagy L.G."/>
            <person name="Floudas D."/>
            <person name="Held B.W."/>
            <person name="Levasseur A."/>
            <person name="Lombard V."/>
            <person name="Morin E."/>
            <person name="Otillar R."/>
            <person name="Lindquist E.A."/>
            <person name="Sun H."/>
            <person name="LaButti K.M."/>
            <person name="Schmutz J."/>
            <person name="Jabbour D."/>
            <person name="Luo H."/>
            <person name="Baker S.E."/>
            <person name="Pisabarro A.G."/>
            <person name="Walton J.D."/>
            <person name="Blanchette R.A."/>
            <person name="Henrissat B."/>
            <person name="Martin F."/>
            <person name="Cullen D."/>
            <person name="Hibbett D.S."/>
            <person name="Grigoriev I.V."/>
        </authorList>
    </citation>
    <scope>NUCLEOTIDE SEQUENCE [LARGE SCALE GENOMIC DNA]</scope>
    <source>
        <strain evidence="2">CBS 339.88</strain>
    </source>
</reference>